<dbReference type="GO" id="GO:0016491">
    <property type="term" value="F:oxidoreductase activity"/>
    <property type="evidence" value="ECO:0007669"/>
    <property type="project" value="InterPro"/>
</dbReference>
<protein>
    <recommendedName>
        <fullName evidence="1">Rubrerythrin diiron-binding domain-containing protein</fullName>
    </recommendedName>
</protein>
<evidence type="ECO:0000313" key="3">
    <source>
        <dbReference type="Proteomes" id="UP000515472"/>
    </source>
</evidence>
<dbReference type="KEGG" id="gbn:GEOBRER4_14280"/>
<sequence length="154" mass="17515">MSESRKSMLDALMLGMEMEKETFDFYVDAAHKTFNPEGRRIFRWLADSEETHYLKLAEIYKALDAGGSWVFYAGSTIELAPPGGEPPVGFETGDVEALRLALEIEQKGIDYFDDLLGKTTDPVGRTMVEALRREEEEHLRVISEKLNFLEGRFS</sequence>
<reference evidence="2 3" key="1">
    <citation type="submission" date="2020-06" db="EMBL/GenBank/DDBJ databases">
        <title>Interaction of electrochemicaly active bacteria, Geobacter bremensis R4 on different carbon anode.</title>
        <authorList>
            <person name="Meng L."/>
            <person name="Yoshida N."/>
        </authorList>
    </citation>
    <scope>NUCLEOTIDE SEQUENCE [LARGE SCALE GENOMIC DNA]</scope>
    <source>
        <strain evidence="2 3">R4</strain>
    </source>
</reference>
<dbReference type="Gene3D" id="1.20.1260.10">
    <property type="match status" value="1"/>
</dbReference>
<organism evidence="2 3">
    <name type="scientific">Citrifermentans bremense</name>
    <dbReference type="NCBI Taxonomy" id="60035"/>
    <lineage>
        <taxon>Bacteria</taxon>
        <taxon>Pseudomonadati</taxon>
        <taxon>Thermodesulfobacteriota</taxon>
        <taxon>Desulfuromonadia</taxon>
        <taxon>Geobacterales</taxon>
        <taxon>Geobacteraceae</taxon>
        <taxon>Citrifermentans</taxon>
    </lineage>
</organism>
<name>A0A6S6LZD8_9BACT</name>
<keyword evidence="3" id="KW-1185">Reference proteome</keyword>
<proteinExistence type="predicted"/>
<accession>A0A6S6LZD8</accession>
<evidence type="ECO:0000313" key="2">
    <source>
        <dbReference type="EMBL" id="BCG46678.1"/>
    </source>
</evidence>
<dbReference type="InterPro" id="IPR012347">
    <property type="entry name" value="Ferritin-like"/>
</dbReference>
<dbReference type="Proteomes" id="UP000515472">
    <property type="component" value="Chromosome"/>
</dbReference>
<feature type="domain" description="Rubrerythrin diiron-binding" evidence="1">
    <location>
        <begin position="10"/>
        <end position="59"/>
    </location>
</feature>
<dbReference type="InterPro" id="IPR009078">
    <property type="entry name" value="Ferritin-like_SF"/>
</dbReference>
<dbReference type="PANTHER" id="PTHR33531:SF7">
    <property type="entry name" value="HYPOTHETICAL MEMBRANE PROTEIN, CONSERVED"/>
    <property type="match status" value="1"/>
</dbReference>
<evidence type="ECO:0000259" key="1">
    <source>
        <dbReference type="Pfam" id="PF02915"/>
    </source>
</evidence>
<dbReference type="AlphaFoldDB" id="A0A6S6LZD8"/>
<dbReference type="EMBL" id="AP023213">
    <property type="protein sequence ID" value="BCG46678.1"/>
    <property type="molecule type" value="Genomic_DNA"/>
</dbReference>
<dbReference type="GO" id="GO:0046872">
    <property type="term" value="F:metal ion binding"/>
    <property type="evidence" value="ECO:0007669"/>
    <property type="project" value="InterPro"/>
</dbReference>
<dbReference type="CDD" id="cd01045">
    <property type="entry name" value="Ferritin_like_AB"/>
    <property type="match status" value="1"/>
</dbReference>
<dbReference type="RefSeq" id="WP_185244836.1">
    <property type="nucleotide sequence ID" value="NZ_AP023213.1"/>
</dbReference>
<dbReference type="PANTHER" id="PTHR33531">
    <property type="entry name" value="RUBRERYTHRIN SUBFAMILY"/>
    <property type="match status" value="1"/>
</dbReference>
<dbReference type="SUPFAM" id="SSF47240">
    <property type="entry name" value="Ferritin-like"/>
    <property type="match status" value="1"/>
</dbReference>
<dbReference type="InterPro" id="IPR003251">
    <property type="entry name" value="Rr_diiron-bd_dom"/>
</dbReference>
<dbReference type="Gene3D" id="1.20.5.420">
    <property type="entry name" value="Immunoglobulin FC, subunit C"/>
    <property type="match status" value="1"/>
</dbReference>
<gene>
    <name evidence="2" type="ORF">GEOBRER4_n1487</name>
</gene>
<dbReference type="Pfam" id="PF02915">
    <property type="entry name" value="Rubrerythrin"/>
    <property type="match status" value="1"/>
</dbReference>